<comment type="caution">
    <text evidence="7">The sequence shown here is derived from an EMBL/GenBank/DDBJ whole genome shotgun (WGS) entry which is preliminary data.</text>
</comment>
<dbReference type="InterPro" id="IPR003439">
    <property type="entry name" value="ABC_transporter-like_ATP-bd"/>
</dbReference>
<comment type="subcellular location">
    <subcellularLocation>
        <location evidence="1">Cell inner membrane</location>
        <topology evidence="1">Peripheral membrane protein</topology>
    </subcellularLocation>
</comment>
<accession>A0ABW7CE37</accession>
<keyword evidence="3" id="KW-0813">Transport</keyword>
<dbReference type="CDD" id="cd03293">
    <property type="entry name" value="ABC_NrtD_SsuB_transporters"/>
    <property type="match status" value="1"/>
</dbReference>
<dbReference type="InterPro" id="IPR017871">
    <property type="entry name" value="ABC_transporter-like_CS"/>
</dbReference>
<dbReference type="InterPro" id="IPR027417">
    <property type="entry name" value="P-loop_NTPase"/>
</dbReference>
<dbReference type="GO" id="GO:0005524">
    <property type="term" value="F:ATP binding"/>
    <property type="evidence" value="ECO:0007669"/>
    <property type="project" value="UniProtKB-KW"/>
</dbReference>
<evidence type="ECO:0000313" key="8">
    <source>
        <dbReference type="Proteomes" id="UP001604335"/>
    </source>
</evidence>
<name>A0ABW7CE37_9CYAN</name>
<dbReference type="Proteomes" id="UP001604335">
    <property type="component" value="Unassembled WGS sequence"/>
</dbReference>
<keyword evidence="4" id="KW-0547">Nucleotide-binding</keyword>
<evidence type="ECO:0000256" key="3">
    <source>
        <dbReference type="ARBA" id="ARBA00022448"/>
    </source>
</evidence>
<dbReference type="Pfam" id="PF00005">
    <property type="entry name" value="ABC_tran"/>
    <property type="match status" value="1"/>
</dbReference>
<reference evidence="8" key="1">
    <citation type="journal article" date="2024" name="Algal Res.">
        <title>Biochemical, toxicological and genomic investigation of a high-biomass producing Limnothrix strain isolated from Italian shallow drinking water reservoir.</title>
        <authorList>
            <person name="Simonazzi M."/>
            <person name="Shishido T.K."/>
            <person name="Delbaje E."/>
            <person name="Wahlsten M."/>
            <person name="Fewer D.P."/>
            <person name="Sivonen K."/>
            <person name="Pezzolesi L."/>
            <person name="Pistocchi R."/>
        </authorList>
    </citation>
    <scope>NUCLEOTIDE SEQUENCE [LARGE SCALE GENOMIC DNA]</scope>
    <source>
        <strain evidence="8">LRLZ20PSL1</strain>
    </source>
</reference>
<dbReference type="PROSITE" id="PS50893">
    <property type="entry name" value="ABC_TRANSPORTER_2"/>
    <property type="match status" value="1"/>
</dbReference>
<dbReference type="RefSeq" id="WP_393014818.1">
    <property type="nucleotide sequence ID" value="NZ_JAZAQF010000086.1"/>
</dbReference>
<evidence type="ECO:0000256" key="1">
    <source>
        <dbReference type="ARBA" id="ARBA00004417"/>
    </source>
</evidence>
<evidence type="ECO:0000313" key="7">
    <source>
        <dbReference type="EMBL" id="MFG3819113.1"/>
    </source>
</evidence>
<comment type="similarity">
    <text evidence="2">Belongs to the ABC transporter superfamily. Nitrate/nitrite/cyanate uptake transporter (NitT) (TC 3.A.1.16) family.</text>
</comment>
<dbReference type="Gene3D" id="3.40.50.300">
    <property type="entry name" value="P-loop containing nucleotide triphosphate hydrolases"/>
    <property type="match status" value="1"/>
</dbReference>
<dbReference type="SMART" id="SM00382">
    <property type="entry name" value="AAA"/>
    <property type="match status" value="1"/>
</dbReference>
<sequence>MSSTVPPARSTLQPAISLSNVTKAFSTGTVALQDVSLTIHEGEFLSLVGPSGCGKSTILSLIAGLSSPTQGDLTWQMPDARRNLAFVFQDSALLPWATVQENIRLPLKLAGISRSASEDRVAEAIELVGLKGFEKSFPRQLSGGMKMRVSIARAIVTQPKVLLMDEPFGALDEITRNKLNEDVMNLWHQKRWTIAFVTHNIYEAVYLSTRVAVMGVNPGRIVTELDIPEPYPRSETFRQSPTFGQYRYQLAEALALGMGATVPL</sequence>
<dbReference type="PANTHER" id="PTHR42788:SF19">
    <property type="entry name" value="ALIPHATIC SULFONATES IMPORT ATP-BINDING PROTEIN SSUB 2"/>
    <property type="match status" value="1"/>
</dbReference>
<keyword evidence="8" id="KW-1185">Reference proteome</keyword>
<protein>
    <submittedName>
        <fullName evidence="7">ABC transporter ATP-binding protein</fullName>
    </submittedName>
</protein>
<evidence type="ECO:0000256" key="5">
    <source>
        <dbReference type="ARBA" id="ARBA00022840"/>
    </source>
</evidence>
<dbReference type="PANTHER" id="PTHR42788">
    <property type="entry name" value="TAURINE IMPORT ATP-BINDING PROTEIN-RELATED"/>
    <property type="match status" value="1"/>
</dbReference>
<evidence type="ECO:0000256" key="4">
    <source>
        <dbReference type="ARBA" id="ARBA00022741"/>
    </source>
</evidence>
<gene>
    <name evidence="7" type="ORF">VPK24_15830</name>
</gene>
<dbReference type="EMBL" id="JAZAQF010000086">
    <property type="protein sequence ID" value="MFG3819113.1"/>
    <property type="molecule type" value="Genomic_DNA"/>
</dbReference>
<dbReference type="PROSITE" id="PS00211">
    <property type="entry name" value="ABC_TRANSPORTER_1"/>
    <property type="match status" value="1"/>
</dbReference>
<proteinExistence type="inferred from homology"/>
<organism evidence="7 8">
    <name type="scientific">Limnothrix redekei LRLZ20PSL1</name>
    <dbReference type="NCBI Taxonomy" id="3112953"/>
    <lineage>
        <taxon>Bacteria</taxon>
        <taxon>Bacillati</taxon>
        <taxon>Cyanobacteriota</taxon>
        <taxon>Cyanophyceae</taxon>
        <taxon>Pseudanabaenales</taxon>
        <taxon>Pseudanabaenaceae</taxon>
        <taxon>Limnothrix</taxon>
    </lineage>
</organism>
<evidence type="ECO:0000259" key="6">
    <source>
        <dbReference type="PROSITE" id="PS50893"/>
    </source>
</evidence>
<dbReference type="SUPFAM" id="SSF52540">
    <property type="entry name" value="P-loop containing nucleoside triphosphate hydrolases"/>
    <property type="match status" value="1"/>
</dbReference>
<dbReference type="InterPro" id="IPR003593">
    <property type="entry name" value="AAA+_ATPase"/>
</dbReference>
<evidence type="ECO:0000256" key="2">
    <source>
        <dbReference type="ARBA" id="ARBA00009440"/>
    </source>
</evidence>
<feature type="domain" description="ABC transporter" evidence="6">
    <location>
        <begin position="16"/>
        <end position="243"/>
    </location>
</feature>
<keyword evidence="5 7" id="KW-0067">ATP-binding</keyword>
<dbReference type="InterPro" id="IPR050166">
    <property type="entry name" value="ABC_transporter_ATP-bind"/>
</dbReference>